<evidence type="ECO:0000313" key="4">
    <source>
        <dbReference type="Proteomes" id="UP000715441"/>
    </source>
</evidence>
<gene>
    <name evidence="3" type="ORF">HFP15_24715</name>
</gene>
<keyword evidence="4" id="KW-1185">Reference proteome</keyword>
<evidence type="ECO:0000313" key="3">
    <source>
        <dbReference type="EMBL" id="NKQ56086.1"/>
    </source>
</evidence>
<feature type="domain" description="AMP-binding enzyme C-terminal" evidence="2">
    <location>
        <begin position="436"/>
        <end position="512"/>
    </location>
</feature>
<dbReference type="InterPro" id="IPR042099">
    <property type="entry name" value="ANL_N_sf"/>
</dbReference>
<evidence type="ECO:0000259" key="1">
    <source>
        <dbReference type="Pfam" id="PF00501"/>
    </source>
</evidence>
<dbReference type="Pfam" id="PF13193">
    <property type="entry name" value="AMP-binding_C"/>
    <property type="match status" value="1"/>
</dbReference>
<dbReference type="InterPro" id="IPR025110">
    <property type="entry name" value="AMP-bd_C"/>
</dbReference>
<dbReference type="PANTHER" id="PTHR43201:SF32">
    <property type="entry name" value="2-SUCCINYLBENZOATE--COA LIGASE, CHLOROPLASTIC_PEROXISOMAL"/>
    <property type="match status" value="1"/>
</dbReference>
<evidence type="ECO:0000259" key="2">
    <source>
        <dbReference type="Pfam" id="PF13193"/>
    </source>
</evidence>
<feature type="domain" description="AMP-dependent synthetase/ligase" evidence="1">
    <location>
        <begin position="19"/>
        <end position="384"/>
    </location>
</feature>
<dbReference type="Gene3D" id="3.40.50.12780">
    <property type="entry name" value="N-terminal domain of ligase-like"/>
    <property type="match status" value="1"/>
</dbReference>
<name>A0ABX1JCD8_9PSEU</name>
<comment type="caution">
    <text evidence="3">The sequence shown here is derived from an EMBL/GenBank/DDBJ whole genome shotgun (WGS) entry which is preliminary data.</text>
</comment>
<keyword evidence="3" id="KW-0436">Ligase</keyword>
<dbReference type="InterPro" id="IPR000873">
    <property type="entry name" value="AMP-dep_synth/lig_dom"/>
</dbReference>
<dbReference type="SUPFAM" id="SSF56801">
    <property type="entry name" value="Acetyl-CoA synthetase-like"/>
    <property type="match status" value="1"/>
</dbReference>
<dbReference type="Proteomes" id="UP000715441">
    <property type="component" value="Unassembled WGS sequence"/>
</dbReference>
<organism evidence="3 4">
    <name type="scientific">Amycolatopsis acididurans</name>
    <dbReference type="NCBI Taxonomy" id="2724524"/>
    <lineage>
        <taxon>Bacteria</taxon>
        <taxon>Bacillati</taxon>
        <taxon>Actinomycetota</taxon>
        <taxon>Actinomycetes</taxon>
        <taxon>Pseudonocardiales</taxon>
        <taxon>Pseudonocardiaceae</taxon>
        <taxon>Amycolatopsis</taxon>
    </lineage>
</organism>
<proteinExistence type="predicted"/>
<dbReference type="InterPro" id="IPR045851">
    <property type="entry name" value="AMP-bd_C_sf"/>
</dbReference>
<dbReference type="EMBL" id="JAAXLS010000020">
    <property type="protein sequence ID" value="NKQ56086.1"/>
    <property type="molecule type" value="Genomic_DNA"/>
</dbReference>
<accession>A0ABX1JCD8</accession>
<dbReference type="Gene3D" id="3.30.300.30">
    <property type="match status" value="1"/>
</dbReference>
<reference evidence="3 4" key="1">
    <citation type="submission" date="2020-04" db="EMBL/GenBank/DDBJ databases">
        <title>Novel species.</title>
        <authorList>
            <person name="Teo W.F.A."/>
            <person name="Lipun K."/>
            <person name="Srisuk N."/>
            <person name="Duangmal K."/>
        </authorList>
    </citation>
    <scope>NUCLEOTIDE SEQUENCE [LARGE SCALE GENOMIC DNA]</scope>
    <source>
        <strain evidence="3 4">K13G38</strain>
    </source>
</reference>
<protein>
    <submittedName>
        <fullName evidence="3">Acyl--CoA ligase</fullName>
    </submittedName>
</protein>
<dbReference type="RefSeq" id="WP_168519129.1">
    <property type="nucleotide sequence ID" value="NZ_JAAXLS010000020.1"/>
</dbReference>
<dbReference type="PANTHER" id="PTHR43201">
    <property type="entry name" value="ACYL-COA SYNTHETASE"/>
    <property type="match status" value="1"/>
</dbReference>
<dbReference type="Pfam" id="PF00501">
    <property type="entry name" value="AMP-binding"/>
    <property type="match status" value="1"/>
</dbReference>
<sequence>MSAPAGVGVDRVGELTAVAAARWGDRECARFGEITLTFSGLHQWAGAIAADLVSRGVGRGDRVMMLLVNRIEVLAVSAAAWRIGAVAVPVVAIYRTHELKTIVRDCRPAAVVTAVRLAERCLADELDSCLAAAGIEPMARYLVDDDGPRGEWEPLPGRETPVPGLTLPDPSAPEQECLRLYTSGSTSAPKGVRLHSRSVIFGAEQFRHRLGIGEADTGLALAPVAHIAGLLAALLVPLTCGARAVLLPRWEVAAAVRVIHDERVTWSLGAAVFLKDMVEEYERRRVEGLHVLNFFVSGGANTAPELIERAQALGMWAARTYGMTEAAGVVTLAPRDAPLKRRARWDGQLADNAEARVVDEAGRPVPPGAEGVITIRGTQLALGYTDPELNRAQFNAERWFDTGDIGFVTADGWVRITGRAKDIINRGGEKFSSVDIEHVLHRHPGVAAAAVIPVPDERLGEAVCAFVVPRPRTPPPTPEQLASFMLTQDLAKAKIPTEWRIVDALPRTASGKIQKHLLRAAAVGKPS</sequence>
<dbReference type="GO" id="GO:0016874">
    <property type="term" value="F:ligase activity"/>
    <property type="evidence" value="ECO:0007669"/>
    <property type="project" value="UniProtKB-KW"/>
</dbReference>